<feature type="domain" description="ZU5" evidence="3">
    <location>
        <begin position="1500"/>
        <end position="1633"/>
    </location>
</feature>
<feature type="region of interest" description="Disordered" evidence="1">
    <location>
        <begin position="1481"/>
        <end position="1511"/>
    </location>
</feature>
<dbReference type="Pfam" id="PF00932">
    <property type="entry name" value="LTD"/>
    <property type="match status" value="1"/>
</dbReference>
<keyword evidence="7" id="KW-1185">Reference proteome</keyword>
<organism evidence="6 7">
    <name type="scientific">Paenibacillus pectinilyticus</name>
    <dbReference type="NCBI Taxonomy" id="512399"/>
    <lineage>
        <taxon>Bacteria</taxon>
        <taxon>Bacillati</taxon>
        <taxon>Bacillota</taxon>
        <taxon>Bacilli</taxon>
        <taxon>Bacillales</taxon>
        <taxon>Paenibacillaceae</taxon>
        <taxon>Paenibacillus</taxon>
    </lineage>
</organism>
<gene>
    <name evidence="6" type="ORF">A8709_00575</name>
</gene>
<evidence type="ECO:0000259" key="4">
    <source>
        <dbReference type="PROSITE" id="PS51272"/>
    </source>
</evidence>
<dbReference type="RefSeq" id="WP_065850569.1">
    <property type="nucleotide sequence ID" value="NZ_LYPC01000009.1"/>
</dbReference>
<evidence type="ECO:0000256" key="1">
    <source>
        <dbReference type="SAM" id="MobiDB-lite"/>
    </source>
</evidence>
<dbReference type="PROSITE" id="PS51145">
    <property type="entry name" value="ZU5"/>
    <property type="match status" value="1"/>
</dbReference>
<sequence length="1817" mass="199537">MLVKKSLKRLISGVTVAGMMFSMLAPMANAVGNDLQVSAVDYSKVPKLLITELVPDTANIAGSDAYEFIEVYNNTNKAIEFNDYNLVYRASGADTVWPAIHNKIPYATMKIPAQSAITLWVTNKENGSLTETDFNTNFHTNLQEYLNLFRVDGGGGMHNSAPRDLVIQEKSGSDISIASYQNDDQTKPDKGIFYRYPSDGSKNMVMYASGADPVPAAATPGTIDPTQVPPVPLNFSEPPVINHTPVTEAVYNSDLTLKAQISNIEQDETVSAAVYYQMGAETTYNSVPMTVTGSNQYQATISKDIMSQSQLNYYVQADDGYNTVRSNVYHVDIKRVDIDYTKVPSLLVTEVVPDSTNVGTADGYEFIEVYNNSDQPVNFKDYQLIYRYTDTGPDADVIWPADKEDMVIPSKGSLVFWVINAQNASSTVADFNANYNVNLVEGTNLVRIHNDGMANNANRGILVATNTGVEVSSAYYIAGDAKANKGILYKYPQDGSTTMMKYSAGLTAATPGTVDAVQVPTKTIVVKPDTIKPVMTDLTKETVMDQSKDLEMIGDAEDETAVKTVALYYKTEKQSTFNRKYLKESFADTLYHYTVFSPELIGNAYLDYYFVASDGQNETTTATKRIAINGGSDHSPLRLNFKDGDIIAGTKVIKGTGEGLSADDQKLAIDGNELTASTFHAVEHDAYFAFEVTGVNYYFKNAVTQGQDILYTFQDTVNSYTTLSTSIQADRLKEGSNVFSIRAGSKASPFDDRPAENKDDFEVKNIRLVFDDGTVIYDPKYNDPAKVIKMGDSTGKFPVVDFNFTIPAGLLASKAYLWNTPTMADGHHQIAVSNTTAGTVTADVIVDNTAPTIQPTIEDGQMYRGPFTLDAVVADALAGVEKVEATLDEQAITLPLATSSALLQGGKHVFNLKATDKVGNVSTMAINFEVPNEIPNTPEQVSPGQGAADVDRNAPLTVKVSDPMNDDMNVSFYGGFKYDAGTQGQFTGYLNASDTEPPEQEKPAGETAFSKEDYAKISALDGNYLVNDSDEQFPYQRFEVSLDPSIKSTDKVEINWKGKSLEGRKVSLYAWSPSGLKWNQLKTVIAGTEDFELNATVAAGDYANKGKIQVMVQDQIAVVQNNQPQESADYDFSFVWMSDTQYYSKTYPYIYQGIVKWIADHKEDNKIKYVIHTGDIVDIADQEYQWVEADKDMKVLEDAKIPYGVLAGNHDVGHQNNDYSYYDKWFGEDRFKDQPTYGESYDNNRGHYDLISSNGNDFIVVYMGWGYGDKEIEWINEVLKKYPNRKAILNFHEFMLVSNNRAPMAEKVFERVIKPNKNVIAALSGHYHDAELKVDAIDDNNDGVADRNVYQMLADYQGAPEGGLGYIRLMQFDMAHGKINMKTYSPYLDDYNYYDPAEYPGKDEFSIDLNLQPVTKRVATDYIGVNVYTDNKIGSVEQVKSGEQASVIWHGLAPKTEYQWYAVSEDKFGGRKQSDIWKFTTVGEGSSGGSGGGNGSVPPSNTGTTIPANGGTATTADGVQIVIPGGAVTSDIKVTVNKLPDGASLPIEAASKLVSDVFEIQKDKEGMFNKAIQITLPFVKSNVDFNQSDVAVYWFNETTRTWVKLDNIVVDKEKGTVTGSVTHFTKFAVIATPKDEVKPEPPVSDADLTDIKGHWAESSIRELIHLGSINGYPDGTFKPEGHITRAEFVSIVVKFLKLSDQSGKVFTDTTNHWAKDTIAAAAAQGIITGYTDTTFGPDDTITREQMAVIIARAAHLNQGTEATRFADNAAISEWAQAAVAALTSKRLLNGYQDGTLKPQGLTTRAEAAAIILRALKK</sequence>
<dbReference type="InterPro" id="IPR000906">
    <property type="entry name" value="ZU5_dom"/>
</dbReference>
<dbReference type="Proteomes" id="UP000093309">
    <property type="component" value="Unassembled WGS sequence"/>
</dbReference>
<dbReference type="InterPro" id="IPR051918">
    <property type="entry name" value="STPP_CPPED1"/>
</dbReference>
<comment type="caution">
    <text evidence="6">The sequence shown here is derived from an EMBL/GenBank/DDBJ whole genome shotgun (WGS) entry which is preliminary data.</text>
</comment>
<dbReference type="Pfam" id="PF00149">
    <property type="entry name" value="Metallophos"/>
    <property type="match status" value="1"/>
</dbReference>
<feature type="chain" id="PRO_5008649997" description="Metallophosphoesterase" evidence="2">
    <location>
        <begin position="31"/>
        <end position="1817"/>
    </location>
</feature>
<evidence type="ECO:0000313" key="6">
    <source>
        <dbReference type="EMBL" id="OCT16847.1"/>
    </source>
</evidence>
<feature type="domain" description="SLH" evidence="4">
    <location>
        <begin position="1701"/>
        <end position="1764"/>
    </location>
</feature>
<dbReference type="GO" id="GO:0016787">
    <property type="term" value="F:hydrolase activity"/>
    <property type="evidence" value="ECO:0007669"/>
    <property type="project" value="InterPro"/>
</dbReference>
<dbReference type="PANTHER" id="PTHR43143:SF5">
    <property type="entry name" value="SECRETED PROTEIN"/>
    <property type="match status" value="1"/>
</dbReference>
<proteinExistence type="predicted"/>
<dbReference type="OrthoDB" id="9772095at2"/>
<dbReference type="Pfam" id="PF00395">
    <property type="entry name" value="SLH"/>
    <property type="match status" value="3"/>
</dbReference>
<dbReference type="InterPro" id="IPR001119">
    <property type="entry name" value="SLH_dom"/>
</dbReference>
<dbReference type="PROSITE" id="PS51272">
    <property type="entry name" value="SLH"/>
    <property type="match status" value="3"/>
</dbReference>
<accession>A0A1C1A8A7</accession>
<feature type="signal peptide" evidence="2">
    <location>
        <begin position="1"/>
        <end position="30"/>
    </location>
</feature>
<dbReference type="Gene3D" id="2.60.220.30">
    <property type="match status" value="1"/>
</dbReference>
<feature type="domain" description="LTD" evidence="5">
    <location>
        <begin position="334"/>
        <end position="480"/>
    </location>
</feature>
<dbReference type="SUPFAM" id="SSF56300">
    <property type="entry name" value="Metallo-dependent phosphatases"/>
    <property type="match status" value="1"/>
</dbReference>
<feature type="compositionally biased region" description="Gly residues" evidence="1">
    <location>
        <begin position="1485"/>
        <end position="1495"/>
    </location>
</feature>
<reference evidence="7" key="1">
    <citation type="submission" date="2016-05" db="EMBL/GenBank/DDBJ databases">
        <title>Paenibacillus oryzae. sp. nov., isolated from the rice root.</title>
        <authorList>
            <person name="Zhang J."/>
            <person name="Zhang X."/>
        </authorList>
    </citation>
    <scope>NUCLEOTIDE SEQUENCE [LARGE SCALE GENOMIC DNA]</scope>
    <source>
        <strain evidence="7">KCTC13222</strain>
    </source>
</reference>
<name>A0A1C1A8A7_9BACL</name>
<dbReference type="InterPro" id="IPR001322">
    <property type="entry name" value="Lamin_tail_dom"/>
</dbReference>
<evidence type="ECO:0008006" key="8">
    <source>
        <dbReference type="Google" id="ProtNLM"/>
    </source>
</evidence>
<dbReference type="EMBL" id="LYPC01000009">
    <property type="protein sequence ID" value="OCT16847.1"/>
    <property type="molecule type" value="Genomic_DNA"/>
</dbReference>
<protein>
    <recommendedName>
        <fullName evidence="8">Metallophosphoesterase</fullName>
    </recommendedName>
</protein>
<evidence type="ECO:0000259" key="3">
    <source>
        <dbReference type="PROSITE" id="PS51145"/>
    </source>
</evidence>
<evidence type="ECO:0000313" key="7">
    <source>
        <dbReference type="Proteomes" id="UP000093309"/>
    </source>
</evidence>
<dbReference type="InterPro" id="IPR004843">
    <property type="entry name" value="Calcineurin-like_PHP"/>
</dbReference>
<dbReference type="PROSITE" id="PS51841">
    <property type="entry name" value="LTD"/>
    <property type="match status" value="1"/>
</dbReference>
<feature type="domain" description="SLH" evidence="4">
    <location>
        <begin position="1765"/>
        <end position="1817"/>
    </location>
</feature>
<evidence type="ECO:0000259" key="5">
    <source>
        <dbReference type="PROSITE" id="PS51841"/>
    </source>
</evidence>
<dbReference type="STRING" id="512399.A8709_00575"/>
<dbReference type="PANTHER" id="PTHR43143">
    <property type="entry name" value="METALLOPHOSPHOESTERASE, CALCINEURIN SUPERFAMILY"/>
    <property type="match status" value="1"/>
</dbReference>
<keyword evidence="2" id="KW-0732">Signal</keyword>
<dbReference type="Gene3D" id="3.60.21.10">
    <property type="match status" value="1"/>
</dbReference>
<evidence type="ECO:0000256" key="2">
    <source>
        <dbReference type="SAM" id="SignalP"/>
    </source>
</evidence>
<dbReference type="InterPro" id="IPR029052">
    <property type="entry name" value="Metallo-depent_PP-like"/>
</dbReference>
<feature type="domain" description="SLH" evidence="4">
    <location>
        <begin position="1643"/>
        <end position="1700"/>
    </location>
</feature>